<dbReference type="FunCoup" id="A0A6P7IL09">
    <property type="interactions" value="781"/>
</dbReference>
<feature type="compositionally biased region" description="Low complexity" evidence="1">
    <location>
        <begin position="177"/>
        <end position="191"/>
    </location>
</feature>
<sequence length="333" mass="37218">MAEKHLENSRDGCTSCTVPDAKNEDTSMKPTLKRCSPPSPIPGPPHKSPRTESLSPTIQTAHADGRSETDKSEISAEKEDKISPSARRKSWRRATITRRSLPALPNPYQALSRDICTSLSQQERLEKLMEASMKLAVERTRSMLQSVPNISLDSFQKQVEHIQNEWSSLAKSTRNESQLPSSVASSSKPAVQRAMEEVQRAISRLQAESESWEELLNKHRSKAEELKRKVEQGQKTGVSLDLTSVAESSQYQCIRSKPNYSDLLCRQQPMLHTMATIMDTRRKVVRELLSVNEHSQLLVKKTSGRLAAEAGFQDLSPSLLRTLMAKPLSTATT</sequence>
<feature type="compositionally biased region" description="Pro residues" evidence="1">
    <location>
        <begin position="37"/>
        <end position="46"/>
    </location>
</feature>
<evidence type="ECO:0000256" key="1">
    <source>
        <dbReference type="SAM" id="MobiDB-lite"/>
    </source>
</evidence>
<feature type="compositionally biased region" description="Basic and acidic residues" evidence="1">
    <location>
        <begin position="1"/>
        <end position="10"/>
    </location>
</feature>
<feature type="compositionally biased region" description="Basic residues" evidence="1">
    <location>
        <begin position="86"/>
        <end position="96"/>
    </location>
</feature>
<dbReference type="Proteomes" id="UP000515145">
    <property type="component" value="Chromosome 8"/>
</dbReference>
<proteinExistence type="predicted"/>
<name>A0A6P7IL09_9TELE</name>
<dbReference type="GO" id="GO:0000444">
    <property type="term" value="C:MIS12/MIND type complex"/>
    <property type="evidence" value="ECO:0007669"/>
    <property type="project" value="InterPro"/>
</dbReference>
<protein>
    <submittedName>
        <fullName evidence="3">Kinetochore-associated protein DSN1 homolog</fullName>
    </submittedName>
</protein>
<dbReference type="InterPro" id="IPR013218">
    <property type="entry name" value="Dsn1/Mis13"/>
</dbReference>
<dbReference type="GO" id="GO:0051301">
    <property type="term" value="P:cell division"/>
    <property type="evidence" value="ECO:0007669"/>
    <property type="project" value="InterPro"/>
</dbReference>
<reference evidence="3" key="1">
    <citation type="submission" date="2025-08" db="UniProtKB">
        <authorList>
            <consortium name="RefSeq"/>
        </authorList>
    </citation>
    <scope>IDENTIFICATION</scope>
</reference>
<dbReference type="GeneID" id="114440563"/>
<gene>
    <name evidence="3" type="primary">dsn1</name>
</gene>
<dbReference type="InParanoid" id="A0A6P7IL09"/>
<accession>A0A6P7IL09</accession>
<evidence type="ECO:0000313" key="3">
    <source>
        <dbReference type="RefSeq" id="XP_028268865.1"/>
    </source>
</evidence>
<feature type="region of interest" description="Disordered" evidence="1">
    <location>
        <begin position="171"/>
        <end position="191"/>
    </location>
</feature>
<dbReference type="OrthoDB" id="10044040at2759"/>
<dbReference type="GO" id="GO:0007059">
    <property type="term" value="P:chromosome segregation"/>
    <property type="evidence" value="ECO:0007669"/>
    <property type="project" value="InterPro"/>
</dbReference>
<dbReference type="PANTHER" id="PTHR14778:SF2">
    <property type="entry name" value="KINETOCHORE-ASSOCIATED PROTEIN DSN1 HOMOLOG"/>
    <property type="match status" value="1"/>
</dbReference>
<dbReference type="AlphaFoldDB" id="A0A6P7IL09"/>
<evidence type="ECO:0000313" key="2">
    <source>
        <dbReference type="Proteomes" id="UP000515145"/>
    </source>
</evidence>
<dbReference type="CTD" id="79980"/>
<dbReference type="PANTHER" id="PTHR14778">
    <property type="entry name" value="KINETOCHORE-ASSOCIATED PROTEIN DSN1 HOMOLOG"/>
    <property type="match status" value="1"/>
</dbReference>
<keyword evidence="2" id="KW-1185">Reference proteome</keyword>
<feature type="compositionally biased region" description="Polar residues" evidence="1">
    <location>
        <begin position="51"/>
        <end position="60"/>
    </location>
</feature>
<organism evidence="2 3">
    <name type="scientific">Parambassis ranga</name>
    <name type="common">Indian glassy fish</name>
    <dbReference type="NCBI Taxonomy" id="210632"/>
    <lineage>
        <taxon>Eukaryota</taxon>
        <taxon>Metazoa</taxon>
        <taxon>Chordata</taxon>
        <taxon>Craniata</taxon>
        <taxon>Vertebrata</taxon>
        <taxon>Euteleostomi</taxon>
        <taxon>Actinopterygii</taxon>
        <taxon>Neopterygii</taxon>
        <taxon>Teleostei</taxon>
        <taxon>Neoteleostei</taxon>
        <taxon>Acanthomorphata</taxon>
        <taxon>Ovalentaria</taxon>
        <taxon>Ambassidae</taxon>
        <taxon>Parambassis</taxon>
    </lineage>
</organism>
<feature type="region of interest" description="Disordered" evidence="1">
    <location>
        <begin position="1"/>
        <end position="101"/>
    </location>
</feature>
<feature type="compositionally biased region" description="Basic and acidic residues" evidence="1">
    <location>
        <begin position="63"/>
        <end position="82"/>
    </location>
</feature>
<dbReference type="RefSeq" id="XP_028268865.1">
    <property type="nucleotide sequence ID" value="XM_028413064.1"/>
</dbReference>